<dbReference type="RefSeq" id="WP_380536117.1">
    <property type="nucleotide sequence ID" value="NZ_JBHFAB010000008.1"/>
</dbReference>
<dbReference type="NCBIfam" id="TIGR02547">
    <property type="entry name" value="casA_cse1"/>
    <property type="match status" value="1"/>
</dbReference>
<dbReference type="EMBL" id="JBHFAB010000008">
    <property type="protein sequence ID" value="MFC1417761.1"/>
    <property type="molecule type" value="Genomic_DNA"/>
</dbReference>
<proteinExistence type="predicted"/>
<evidence type="ECO:0000256" key="1">
    <source>
        <dbReference type="SAM" id="MobiDB-lite"/>
    </source>
</evidence>
<dbReference type="InterPro" id="IPR013381">
    <property type="entry name" value="CRISPR-assoc_prot_Cse1"/>
</dbReference>
<evidence type="ECO:0000313" key="3">
    <source>
        <dbReference type="Proteomes" id="UP001592531"/>
    </source>
</evidence>
<keyword evidence="3" id="KW-1185">Reference proteome</keyword>
<organism evidence="2 3">
    <name type="scientific">Streptacidiphilus cavernicola</name>
    <dbReference type="NCBI Taxonomy" id="3342716"/>
    <lineage>
        <taxon>Bacteria</taxon>
        <taxon>Bacillati</taxon>
        <taxon>Actinomycetota</taxon>
        <taxon>Actinomycetes</taxon>
        <taxon>Kitasatosporales</taxon>
        <taxon>Streptomycetaceae</taxon>
        <taxon>Streptacidiphilus</taxon>
    </lineage>
</organism>
<gene>
    <name evidence="2" type="primary">casA</name>
    <name evidence="2" type="synonym">cse1</name>
    <name evidence="2" type="ORF">ACEZDE_14045</name>
</gene>
<evidence type="ECO:0000313" key="2">
    <source>
        <dbReference type="EMBL" id="MFC1417761.1"/>
    </source>
</evidence>
<comment type="caution">
    <text evidence="2">The sequence shown here is derived from an EMBL/GenBank/DDBJ whole genome shotgun (WGS) entry which is preliminary data.</text>
</comment>
<dbReference type="Pfam" id="PF09481">
    <property type="entry name" value="CRISPR_Cse1"/>
    <property type="match status" value="1"/>
</dbReference>
<dbReference type="Proteomes" id="UP001592531">
    <property type="component" value="Unassembled WGS sequence"/>
</dbReference>
<accession>A0ABV6VVM2</accession>
<reference evidence="2 3" key="1">
    <citation type="submission" date="2024-09" db="EMBL/GenBank/DDBJ databases">
        <authorList>
            <person name="Lee S.D."/>
        </authorList>
    </citation>
    <scope>NUCLEOTIDE SEQUENCE [LARGE SCALE GENOMIC DNA]</scope>
    <source>
        <strain evidence="2 3">N8-3</strain>
    </source>
</reference>
<sequence>MSDPPRYDLREEPWIPVRIADLTVSVGLRELFLRAHDIEDLALPVPPAASALLRVLTVIAARITALDDPDLYADDWLDARKAALLRRGGFDAAAVHAYFDRPDLVHRFGLFDRDRPFLQDPALSEQCSKRAGVNKLAFGRAAGNNPTWWGPFHDTEPQPLPADQAAWYLLVQHFYGPSGRCSARTVDGRTDANSTAGPLRKTISFHPLGRTLHESLLASVPRLTEGATGTTDLCPWEEPDAPDPRPTPTPLTWPGRLLTGRSRHALLLLPTADGRAVTDAYLTWGTRHPALAATDPYLVMNTVRTGPNAGNRYSREADPARALWRDLDALLLKSDATAGFHRPTIFQDLNDLPSDLRSALRVRAYGFEQDGQQVDTSWFTSVTPPLLRWTEEQDPAAARRISLCREAAEEVANKLGFAAAIAWAEATLPPPKEGSQVKADTRRPGPWRQRAWAEYWPQAETTFWALLQDTATEPYRAFTRVAGQALHAAVGTAEKEQKAARAVSHALGILRTVIPAATPARPGPKEAA</sequence>
<name>A0ABV6VVM2_9ACTN</name>
<feature type="region of interest" description="Disordered" evidence="1">
    <location>
        <begin position="227"/>
        <end position="253"/>
    </location>
</feature>
<protein>
    <submittedName>
        <fullName evidence="2">Type I-E CRISPR-associated protein Cse1/CasA</fullName>
    </submittedName>
</protein>